<dbReference type="PANTHER" id="PTHR43133:SF50">
    <property type="entry name" value="ECF RNA POLYMERASE SIGMA FACTOR SIGM"/>
    <property type="match status" value="1"/>
</dbReference>
<dbReference type="SUPFAM" id="SSF88659">
    <property type="entry name" value="Sigma3 and sigma4 domains of RNA polymerase sigma factors"/>
    <property type="match status" value="1"/>
</dbReference>
<evidence type="ECO:0000313" key="10">
    <source>
        <dbReference type="Proteomes" id="UP001597338"/>
    </source>
</evidence>
<dbReference type="InterPro" id="IPR039425">
    <property type="entry name" value="RNA_pol_sigma-70-like"/>
</dbReference>
<dbReference type="InterPro" id="IPR013325">
    <property type="entry name" value="RNA_pol_sigma_r2"/>
</dbReference>
<keyword evidence="2" id="KW-0805">Transcription regulation</keyword>
<dbReference type="InterPro" id="IPR007627">
    <property type="entry name" value="RNA_pol_sigma70_r2"/>
</dbReference>
<dbReference type="Proteomes" id="UP001597338">
    <property type="component" value="Unassembled WGS sequence"/>
</dbReference>
<feature type="compositionally biased region" description="Low complexity" evidence="6">
    <location>
        <begin position="22"/>
        <end position="35"/>
    </location>
</feature>
<evidence type="ECO:0000256" key="3">
    <source>
        <dbReference type="ARBA" id="ARBA00023082"/>
    </source>
</evidence>
<dbReference type="Pfam" id="PF04542">
    <property type="entry name" value="Sigma70_r2"/>
    <property type="match status" value="1"/>
</dbReference>
<accession>A0ABW4V8F1</accession>
<dbReference type="InterPro" id="IPR013324">
    <property type="entry name" value="RNA_pol_sigma_r3/r4-like"/>
</dbReference>
<dbReference type="Pfam" id="PF08281">
    <property type="entry name" value="Sigma70_r4_2"/>
    <property type="match status" value="1"/>
</dbReference>
<dbReference type="EMBL" id="JBHUHF010000001">
    <property type="protein sequence ID" value="MFD2025600.1"/>
    <property type="molecule type" value="Genomic_DNA"/>
</dbReference>
<feature type="domain" description="RNA polymerase sigma-70 region 2" evidence="7">
    <location>
        <begin position="73"/>
        <end position="132"/>
    </location>
</feature>
<evidence type="ECO:0000256" key="5">
    <source>
        <dbReference type="ARBA" id="ARBA00023163"/>
    </source>
</evidence>
<dbReference type="RefSeq" id="WP_377197480.1">
    <property type="nucleotide sequence ID" value="NZ_JBHUHF010000001.1"/>
</dbReference>
<sequence>MNAISQATGPPAGAAVDRSWRADPVPSPVGAPAAGRTGGASAGSAREPEFSVVRTGMSAEEQFRLFAVESTAALHRIAYLLCGDDHRAHDLTQIALERTYRHWSRLKDGNPFAYARRVLATARIDGWRRTRREVLQPPEDVAVTQEANRSPAVDSGTQVADRERLVRALRQLGPGQRRVVVLRHLLDRSEADVAEELGVSIGTVKSQGARGLARLRELLSEGQDA</sequence>
<evidence type="ECO:0000256" key="2">
    <source>
        <dbReference type="ARBA" id="ARBA00023015"/>
    </source>
</evidence>
<dbReference type="Gene3D" id="1.10.1740.10">
    <property type="match status" value="1"/>
</dbReference>
<dbReference type="PANTHER" id="PTHR43133">
    <property type="entry name" value="RNA POLYMERASE ECF-TYPE SIGMA FACTO"/>
    <property type="match status" value="1"/>
</dbReference>
<keyword evidence="4" id="KW-0238">DNA-binding</keyword>
<evidence type="ECO:0000259" key="7">
    <source>
        <dbReference type="Pfam" id="PF04542"/>
    </source>
</evidence>
<proteinExistence type="inferred from homology"/>
<evidence type="ECO:0000259" key="8">
    <source>
        <dbReference type="Pfam" id="PF08281"/>
    </source>
</evidence>
<reference evidence="10" key="1">
    <citation type="journal article" date="2019" name="Int. J. Syst. Evol. Microbiol.">
        <title>The Global Catalogue of Microorganisms (GCM) 10K type strain sequencing project: providing services to taxonomists for standard genome sequencing and annotation.</title>
        <authorList>
            <consortium name="The Broad Institute Genomics Platform"/>
            <consortium name="The Broad Institute Genome Sequencing Center for Infectious Disease"/>
            <person name="Wu L."/>
            <person name="Ma J."/>
        </authorList>
    </citation>
    <scope>NUCLEOTIDE SEQUENCE [LARGE SCALE GENOMIC DNA]</scope>
    <source>
        <strain evidence="10">CCM 7043</strain>
    </source>
</reference>
<comment type="similarity">
    <text evidence="1">Belongs to the sigma-70 factor family. ECF subfamily.</text>
</comment>
<dbReference type="NCBIfam" id="TIGR02983">
    <property type="entry name" value="SigE-fam_strep"/>
    <property type="match status" value="1"/>
</dbReference>
<dbReference type="NCBIfam" id="TIGR02937">
    <property type="entry name" value="sigma70-ECF"/>
    <property type="match status" value="1"/>
</dbReference>
<protein>
    <submittedName>
        <fullName evidence="9">SigE family RNA polymerase sigma factor</fullName>
    </submittedName>
</protein>
<name>A0ABW4V8F1_9MICO</name>
<evidence type="ECO:0000313" key="9">
    <source>
        <dbReference type="EMBL" id="MFD2025600.1"/>
    </source>
</evidence>
<evidence type="ECO:0000256" key="6">
    <source>
        <dbReference type="SAM" id="MobiDB-lite"/>
    </source>
</evidence>
<dbReference type="Gene3D" id="1.10.10.10">
    <property type="entry name" value="Winged helix-like DNA-binding domain superfamily/Winged helix DNA-binding domain"/>
    <property type="match status" value="1"/>
</dbReference>
<dbReference type="InterPro" id="IPR013249">
    <property type="entry name" value="RNA_pol_sigma70_r4_t2"/>
</dbReference>
<gene>
    <name evidence="9" type="ORF">ACFSL2_08760</name>
</gene>
<dbReference type="InterPro" id="IPR014325">
    <property type="entry name" value="RNA_pol_sigma-E_actinobac"/>
</dbReference>
<dbReference type="InterPro" id="IPR014284">
    <property type="entry name" value="RNA_pol_sigma-70_dom"/>
</dbReference>
<dbReference type="SUPFAM" id="SSF88946">
    <property type="entry name" value="Sigma2 domain of RNA polymerase sigma factors"/>
    <property type="match status" value="1"/>
</dbReference>
<dbReference type="InterPro" id="IPR036388">
    <property type="entry name" value="WH-like_DNA-bd_sf"/>
</dbReference>
<feature type="region of interest" description="Disordered" evidence="6">
    <location>
        <begin position="1"/>
        <end position="47"/>
    </location>
</feature>
<keyword evidence="5" id="KW-0804">Transcription</keyword>
<dbReference type="CDD" id="cd06171">
    <property type="entry name" value="Sigma70_r4"/>
    <property type="match status" value="1"/>
</dbReference>
<organism evidence="9 10">
    <name type="scientific">Promicromonospora aerolata</name>
    <dbReference type="NCBI Taxonomy" id="195749"/>
    <lineage>
        <taxon>Bacteria</taxon>
        <taxon>Bacillati</taxon>
        <taxon>Actinomycetota</taxon>
        <taxon>Actinomycetes</taxon>
        <taxon>Micrococcales</taxon>
        <taxon>Promicromonosporaceae</taxon>
        <taxon>Promicromonospora</taxon>
    </lineage>
</organism>
<evidence type="ECO:0000256" key="1">
    <source>
        <dbReference type="ARBA" id="ARBA00010641"/>
    </source>
</evidence>
<comment type="caution">
    <text evidence="9">The sequence shown here is derived from an EMBL/GenBank/DDBJ whole genome shotgun (WGS) entry which is preliminary data.</text>
</comment>
<feature type="domain" description="RNA polymerase sigma factor 70 region 4 type 2" evidence="8">
    <location>
        <begin position="162"/>
        <end position="215"/>
    </location>
</feature>
<evidence type="ECO:0000256" key="4">
    <source>
        <dbReference type="ARBA" id="ARBA00023125"/>
    </source>
</evidence>
<keyword evidence="3" id="KW-0731">Sigma factor</keyword>
<keyword evidence="10" id="KW-1185">Reference proteome</keyword>